<keyword evidence="2" id="KW-0472">Membrane</keyword>
<feature type="transmembrane region" description="Helical" evidence="2">
    <location>
        <begin position="529"/>
        <end position="555"/>
    </location>
</feature>
<feature type="compositionally biased region" description="Polar residues" evidence="1">
    <location>
        <begin position="451"/>
        <end position="471"/>
    </location>
</feature>
<feature type="compositionally biased region" description="Polar residues" evidence="1">
    <location>
        <begin position="1079"/>
        <end position="1098"/>
    </location>
</feature>
<feature type="transmembrane region" description="Helical" evidence="2">
    <location>
        <begin position="575"/>
        <end position="600"/>
    </location>
</feature>
<dbReference type="Proteomes" id="UP000245938">
    <property type="component" value="Unassembled WGS sequence"/>
</dbReference>
<comment type="caution">
    <text evidence="3">The sequence shown here is derived from an EMBL/GenBank/DDBJ whole genome shotgun (WGS) entry which is preliminary data.</text>
</comment>
<dbReference type="EMBL" id="QFVR01000013">
    <property type="protein sequence ID" value="PWI24971.1"/>
    <property type="molecule type" value="Genomic_DNA"/>
</dbReference>
<accession>A0A2U3AKD5</accession>
<feature type="compositionally biased region" description="Basic and acidic residues" evidence="1">
    <location>
        <begin position="826"/>
        <end position="847"/>
    </location>
</feature>
<feature type="compositionally biased region" description="Basic and acidic residues" evidence="1">
    <location>
        <begin position="1036"/>
        <end position="1059"/>
    </location>
</feature>
<feature type="transmembrane region" description="Helical" evidence="2">
    <location>
        <begin position="639"/>
        <end position="659"/>
    </location>
</feature>
<feature type="region of interest" description="Disordered" evidence="1">
    <location>
        <begin position="448"/>
        <end position="471"/>
    </location>
</feature>
<evidence type="ECO:0000256" key="1">
    <source>
        <dbReference type="SAM" id="MobiDB-lite"/>
    </source>
</evidence>
<keyword evidence="2" id="KW-1133">Transmembrane helix</keyword>
<feature type="compositionally biased region" description="Polar residues" evidence="1">
    <location>
        <begin position="1130"/>
        <end position="1139"/>
    </location>
</feature>
<feature type="compositionally biased region" description="Polar residues" evidence="1">
    <location>
        <begin position="942"/>
        <end position="955"/>
    </location>
</feature>
<dbReference type="OrthoDB" id="3885631at2"/>
<feature type="transmembrane region" description="Helical" evidence="2">
    <location>
        <begin position="266"/>
        <end position="288"/>
    </location>
</feature>
<feature type="compositionally biased region" description="Low complexity" evidence="1">
    <location>
        <begin position="796"/>
        <end position="806"/>
    </location>
</feature>
<keyword evidence="2" id="KW-0812">Transmembrane</keyword>
<feature type="transmembrane region" description="Helical" evidence="2">
    <location>
        <begin position="20"/>
        <end position="37"/>
    </location>
</feature>
<feature type="compositionally biased region" description="Polar residues" evidence="1">
    <location>
        <begin position="714"/>
        <end position="731"/>
    </location>
</feature>
<feature type="region of interest" description="Disordered" evidence="1">
    <location>
        <begin position="1304"/>
        <end position="1330"/>
    </location>
</feature>
<name>A0A2U3AKD5_9BACL</name>
<feature type="region of interest" description="Disordered" evidence="1">
    <location>
        <begin position="693"/>
        <end position="806"/>
    </location>
</feature>
<dbReference type="RefSeq" id="WP_109306367.1">
    <property type="nucleotide sequence ID" value="NZ_BJUF01000004.1"/>
</dbReference>
<feature type="compositionally biased region" description="Polar residues" evidence="1">
    <location>
        <begin position="1304"/>
        <end position="1321"/>
    </location>
</feature>
<feature type="region of interest" description="Disordered" evidence="1">
    <location>
        <begin position="820"/>
        <end position="1143"/>
    </location>
</feature>
<organism evidence="3 4">
    <name type="scientific">Kurthia sibirica</name>
    <dbReference type="NCBI Taxonomy" id="202750"/>
    <lineage>
        <taxon>Bacteria</taxon>
        <taxon>Bacillati</taxon>
        <taxon>Bacillota</taxon>
        <taxon>Bacilli</taxon>
        <taxon>Bacillales</taxon>
        <taxon>Caryophanaceae</taxon>
        <taxon>Kurthia</taxon>
    </lineage>
</organism>
<feature type="compositionally biased region" description="Polar residues" evidence="1">
    <location>
        <begin position="899"/>
        <end position="918"/>
    </location>
</feature>
<evidence type="ECO:0000256" key="2">
    <source>
        <dbReference type="SAM" id="Phobius"/>
    </source>
</evidence>
<proteinExistence type="predicted"/>
<sequence length="1330" mass="142032">MTNFFQERSELNLRVHSKFLLLFLVFIIVFTLSFLFTPKATEYLPGDFTSIANAKDSEDENKLDSMQDISKEVSKDGLSEDTEDGKIAGNQWSALGSDSSFFAEFTKATKKVSYSDLKSEGKDSALSTAGAYGFVLHSSGLDHSFVEGDPSAVFAKLGRIVAGAIMFVAFFTQSAVNYLFSFLITVADYINVFRWFSSEAIDPTSPFSSVQEIVGGVLNPIKDLGIIVLSIIFVFSLGLAFLGWKASGKNPRTSAASGMTQALMKFFLRVFIILVGPLFISVIFSFILTETKEAYKGTSASDYAIYSNLIDFDKWAKHSRLALPGGESNNLEKTLSSGEVSYVSHKEILDINADGAGLKNARDTRTAYENHKETTISGTQDVDLDEAKNGLINNYAMAILSKWMTLDEVTSASYESFAKNNYINSGGKLDNKTYSELISTDGSLSVKPNGKFTTMKPQPAEGNTSNNAQTGAKNSGGLSSLGMYNFLSTTFGSDAFTFTRTDLMIGKAFTPYHASVGLAGRGFIAFGNFLLMLSTVASIAILGFIFAYRAVVCVFTSIPQAIASMGAASFGSIKYFVKMLVIVFTVGLELIGGAVFYMIFQKLIVGVTQLGDKLAGKEQTIFSLVTDNVALAGSLGNTAYGTINIVIAVLLLFLSIRLISIRASIFKGMGSAFEGVLSNLFGILDSSKQPAMAGGMGNKSSNLLGNSPNGGTGLARTSNDNGPTSDFSKQKAQLGEGEGEDGTRGAIGSRNPSPNGPRSNGRAKKSKADLQNAIRAKEAELGRPLTNAEKRKELAKQQAAKQGAKALGMVGALADSETLRNAGKGIESKRQDKINEGLDLEAKHNADANDLSKGAINGDSGKTKELQDLEDYSNAESNLHGNGSEVESDSINHVGAAENNENASVVDSSGMNTESSDVTGIEAENGEHTSAIDSAQRDGDVNDTSTGNVQSSNNAVIPAFKPTGDKNHDNEGASVVSKAKEHEQAKKSLATAEKDLAKAKQSGDPQAIESAQQRVDSAKQRVAQTGKASASASKEFANKAKEKYATAKADEKTATDKLQHALANPNTTTPEQLDALKQDVTNKQQATKSAKANLQQANGLIARSKSVPKASGTSSTSKSGTTSSSTGKGNVQSKQQAKNSIPKFASVGYSNNAVKQSSARLNQLKQLASVAPVGEKAQYDKKIQQASRQLKQVQAGASNLYNSQPAKQMARSSNARANVSKVAKQYNVAYDKNNPNQNLNNPSNLTNGAARKHLVAIRDAEVNYRNVAQMKNPSPNALLKAKKELGSVKFEAYRDGLDERTYENPSAIKQSLETLNRSQTEYVRGTGKES</sequence>
<protein>
    <submittedName>
        <fullName evidence="3">Uncharacterized protein</fullName>
    </submittedName>
</protein>
<feature type="compositionally biased region" description="Polar residues" evidence="1">
    <location>
        <begin position="698"/>
        <end position="707"/>
    </location>
</feature>
<feature type="compositionally biased region" description="Low complexity" evidence="1">
    <location>
        <begin position="1111"/>
        <end position="1129"/>
    </location>
</feature>
<feature type="compositionally biased region" description="Basic and acidic residues" evidence="1">
    <location>
        <begin position="978"/>
        <end position="998"/>
    </location>
</feature>
<reference evidence="3 4" key="1">
    <citation type="submission" date="2018-05" db="EMBL/GenBank/DDBJ databases">
        <title>Kurthia sibirica genome sequence.</title>
        <authorList>
            <person name="Maclea K.S."/>
            <person name="Goen A.E."/>
        </authorList>
    </citation>
    <scope>NUCLEOTIDE SEQUENCE [LARGE SCALE GENOMIC DNA]</scope>
    <source>
        <strain evidence="3 4">ATCC 49154</strain>
    </source>
</reference>
<evidence type="ECO:0000313" key="3">
    <source>
        <dbReference type="EMBL" id="PWI24971.1"/>
    </source>
</evidence>
<feature type="transmembrane region" description="Helical" evidence="2">
    <location>
        <begin position="224"/>
        <end position="245"/>
    </location>
</feature>
<gene>
    <name evidence="3" type="ORF">DEX24_10375</name>
</gene>
<feature type="compositionally biased region" description="Polar residues" evidence="1">
    <location>
        <begin position="1022"/>
        <end position="1032"/>
    </location>
</feature>
<keyword evidence="4" id="KW-1185">Reference proteome</keyword>
<evidence type="ECO:0000313" key="4">
    <source>
        <dbReference type="Proteomes" id="UP000245938"/>
    </source>
</evidence>